<dbReference type="SUPFAM" id="SSF116726">
    <property type="entry name" value="TrkA C-terminal domain-like"/>
    <property type="match status" value="2"/>
</dbReference>
<keyword evidence="6 8" id="KW-1133">Transmembrane helix</keyword>
<feature type="transmembrane region" description="Helical" evidence="8">
    <location>
        <begin position="14"/>
        <end position="37"/>
    </location>
</feature>
<feature type="transmembrane region" description="Helical" evidence="8">
    <location>
        <begin position="57"/>
        <end position="75"/>
    </location>
</feature>
<dbReference type="PANTHER" id="PTHR30445:SF3">
    <property type="entry name" value="TRANSPORT PROTEIN YIDE-RELATED"/>
    <property type="match status" value="1"/>
</dbReference>
<gene>
    <name evidence="10" type="primary">aspT</name>
    <name evidence="10" type="ORF">KS4_27590</name>
</gene>
<dbReference type="Gene3D" id="3.30.70.1450">
    <property type="entry name" value="Regulator of K+ conductance, C-terminal domain"/>
    <property type="match status" value="1"/>
</dbReference>
<keyword evidence="7 8" id="KW-0472">Membrane</keyword>
<keyword evidence="4" id="KW-1003">Cell membrane</keyword>
<feature type="transmembrane region" description="Helical" evidence="8">
    <location>
        <begin position="119"/>
        <end position="140"/>
    </location>
</feature>
<dbReference type="Pfam" id="PF02080">
    <property type="entry name" value="TrkA_C"/>
    <property type="match status" value="1"/>
</dbReference>
<feature type="transmembrane region" description="Helical" evidence="8">
    <location>
        <begin position="421"/>
        <end position="441"/>
    </location>
</feature>
<evidence type="ECO:0000313" key="10">
    <source>
        <dbReference type="EMBL" id="QDU34685.1"/>
    </source>
</evidence>
<comment type="subcellular location">
    <subcellularLocation>
        <location evidence="1">Cell membrane</location>
        <topology evidence="1">Multi-pass membrane protein</topology>
    </subcellularLocation>
</comment>
<evidence type="ECO:0000256" key="5">
    <source>
        <dbReference type="ARBA" id="ARBA00022692"/>
    </source>
</evidence>
<accession>A0A517YWS8</accession>
<name>A0A517YWS8_9BACT</name>
<evidence type="ECO:0000259" key="9">
    <source>
        <dbReference type="PROSITE" id="PS51202"/>
    </source>
</evidence>
<dbReference type="PANTHER" id="PTHR30445">
    <property type="entry name" value="K(+)_H(+) ANTIPORTER SUBUNIT KHTT"/>
    <property type="match status" value="1"/>
</dbReference>
<dbReference type="InterPro" id="IPR006512">
    <property type="entry name" value="YidE_YbjL"/>
</dbReference>
<proteinExistence type="inferred from homology"/>
<dbReference type="AlphaFoldDB" id="A0A517YWS8"/>
<feature type="domain" description="RCK C-terminal" evidence="9">
    <location>
        <begin position="325"/>
        <end position="411"/>
    </location>
</feature>
<evidence type="ECO:0000256" key="8">
    <source>
        <dbReference type="SAM" id="Phobius"/>
    </source>
</evidence>
<feature type="transmembrane region" description="Helical" evidence="8">
    <location>
        <begin position="484"/>
        <end position="503"/>
    </location>
</feature>
<dbReference type="Proteomes" id="UP000317369">
    <property type="component" value="Chromosome"/>
</dbReference>
<dbReference type="OrthoDB" id="9155749at2"/>
<comment type="similarity">
    <text evidence="2">Belongs to the AAE transporter (TC 2.A.81) family.</text>
</comment>
<feature type="transmembrane region" description="Helical" evidence="8">
    <location>
        <begin position="547"/>
        <end position="566"/>
    </location>
</feature>
<dbReference type="NCBIfam" id="TIGR01625">
    <property type="entry name" value="YidE_YbjL_dupl"/>
    <property type="match status" value="2"/>
</dbReference>
<feature type="transmembrane region" description="Helical" evidence="8">
    <location>
        <begin position="578"/>
        <end position="599"/>
    </location>
</feature>
<reference evidence="10 11" key="1">
    <citation type="submission" date="2019-02" db="EMBL/GenBank/DDBJ databases">
        <title>Deep-cultivation of Planctomycetes and their phenomic and genomic characterization uncovers novel biology.</title>
        <authorList>
            <person name="Wiegand S."/>
            <person name="Jogler M."/>
            <person name="Boedeker C."/>
            <person name="Pinto D."/>
            <person name="Vollmers J."/>
            <person name="Rivas-Marin E."/>
            <person name="Kohn T."/>
            <person name="Peeters S.H."/>
            <person name="Heuer A."/>
            <person name="Rast P."/>
            <person name="Oberbeckmann S."/>
            <person name="Bunk B."/>
            <person name="Jeske O."/>
            <person name="Meyerdierks A."/>
            <person name="Storesund J.E."/>
            <person name="Kallscheuer N."/>
            <person name="Luecker S."/>
            <person name="Lage O.M."/>
            <person name="Pohl T."/>
            <person name="Merkel B.J."/>
            <person name="Hornburger P."/>
            <person name="Mueller R.-W."/>
            <person name="Bruemmer F."/>
            <person name="Labrenz M."/>
            <person name="Spormann A.M."/>
            <person name="Op den Camp H."/>
            <person name="Overmann J."/>
            <person name="Amann R."/>
            <person name="Jetten M.S.M."/>
            <person name="Mascher T."/>
            <person name="Medema M.H."/>
            <person name="Devos D.P."/>
            <person name="Kaster A.-K."/>
            <person name="Ovreas L."/>
            <person name="Rohde M."/>
            <person name="Galperin M.Y."/>
            <person name="Jogler C."/>
        </authorList>
    </citation>
    <scope>NUCLEOTIDE SEQUENCE [LARGE SCALE GENOMIC DNA]</scope>
    <source>
        <strain evidence="10 11">KS4</strain>
    </source>
</reference>
<evidence type="ECO:0000256" key="3">
    <source>
        <dbReference type="ARBA" id="ARBA00022448"/>
    </source>
</evidence>
<dbReference type="InterPro" id="IPR050144">
    <property type="entry name" value="AAE_transporter"/>
</dbReference>
<keyword evidence="3" id="KW-0813">Transport</keyword>
<dbReference type="GO" id="GO:0006813">
    <property type="term" value="P:potassium ion transport"/>
    <property type="evidence" value="ECO:0007669"/>
    <property type="project" value="InterPro"/>
</dbReference>
<evidence type="ECO:0000313" key="11">
    <source>
        <dbReference type="Proteomes" id="UP000317369"/>
    </source>
</evidence>
<keyword evidence="11" id="KW-1185">Reference proteome</keyword>
<evidence type="ECO:0000256" key="7">
    <source>
        <dbReference type="ARBA" id="ARBA00023136"/>
    </source>
</evidence>
<dbReference type="EMBL" id="CP036425">
    <property type="protein sequence ID" value="QDU34685.1"/>
    <property type="molecule type" value="Genomic_DNA"/>
</dbReference>
<dbReference type="Pfam" id="PF06826">
    <property type="entry name" value="Asp-Al_Ex"/>
    <property type="match status" value="2"/>
</dbReference>
<dbReference type="GO" id="GO:0005886">
    <property type="term" value="C:plasma membrane"/>
    <property type="evidence" value="ECO:0007669"/>
    <property type="project" value="UniProtKB-SubCell"/>
</dbReference>
<feature type="transmembrane region" description="Helical" evidence="8">
    <location>
        <begin position="210"/>
        <end position="231"/>
    </location>
</feature>
<feature type="transmembrane region" description="Helical" evidence="8">
    <location>
        <begin position="453"/>
        <end position="472"/>
    </location>
</feature>
<evidence type="ECO:0000256" key="6">
    <source>
        <dbReference type="ARBA" id="ARBA00022989"/>
    </source>
</evidence>
<dbReference type="RefSeq" id="WP_145078883.1">
    <property type="nucleotide sequence ID" value="NZ_CP036425.1"/>
</dbReference>
<evidence type="ECO:0000256" key="2">
    <source>
        <dbReference type="ARBA" id="ARBA00009854"/>
    </source>
</evidence>
<dbReference type="InterPro" id="IPR006037">
    <property type="entry name" value="RCK_C"/>
</dbReference>
<dbReference type="InterPro" id="IPR036721">
    <property type="entry name" value="RCK_C_sf"/>
</dbReference>
<feature type="transmembrane region" description="Helical" evidence="8">
    <location>
        <begin position="147"/>
        <end position="166"/>
    </location>
</feature>
<dbReference type="PROSITE" id="PS51202">
    <property type="entry name" value="RCK_C"/>
    <property type="match status" value="1"/>
</dbReference>
<feature type="transmembrane region" description="Helical" evidence="8">
    <location>
        <begin position="82"/>
        <end position="99"/>
    </location>
</feature>
<feature type="transmembrane region" description="Helical" evidence="8">
    <location>
        <begin position="515"/>
        <end position="535"/>
    </location>
</feature>
<organism evidence="10 11">
    <name type="scientific">Poriferisphaera corsica</name>
    <dbReference type="NCBI Taxonomy" id="2528020"/>
    <lineage>
        <taxon>Bacteria</taxon>
        <taxon>Pseudomonadati</taxon>
        <taxon>Planctomycetota</taxon>
        <taxon>Phycisphaerae</taxon>
        <taxon>Phycisphaerales</taxon>
        <taxon>Phycisphaeraceae</taxon>
        <taxon>Poriferisphaera</taxon>
    </lineage>
</organism>
<protein>
    <submittedName>
        <fullName evidence="10">Aspartate/alanine antiporter</fullName>
    </submittedName>
</protein>
<dbReference type="KEGG" id="pcor:KS4_27590"/>
<evidence type="ECO:0000256" key="4">
    <source>
        <dbReference type="ARBA" id="ARBA00022475"/>
    </source>
</evidence>
<sequence length="601" mass="62763">MSSEVQLKRGTMRVWWWVVAVGLMVSLWGVGGVGYGAESGAEVASEAVKPGVAVTLLGRPVIAVFLVVAVGMLIGQVKGWGVSLGSSGVLFASLAYGAMMPVGEWTEGVTDSFNVLGRVGLVLFVYCVGLAAGPTFFRAFKSGAKNLVKLGIVIVVVGTLTTVGFAELFDVPMDLAVGIFSGAMTSTPALAAATEAVGQIRGVSGQGDVAVGYGIAYAFGVIGVVLFVQLLPRVLGKDLRALGEEVGLGDPERQIVRQLVTVTNEGIVGKHVEEVGLIAEMMCAVPRVLREGKLVPVGGEFRFEKGVDVLVIGRRFRVRNVVDYLGKKSDAQVVMDTEKERRQVVATSHEVVGKAIGELQPTKQWGVTVTRIGRVDVEFVPSLNEVIQNGDVLTVVGEEKDLQVFADAAGHREAAVHETDLISLAIGIVAGVVLGLIPFTLPGAEAGSGFKLGLAGGPLLVALLLGHFGKIGRIVGRMPRASRIVLMELGLVFFLANAGVKAGGQMLGVIQTQGVMLLVMGVVVTLVPMAIGYLVARVWLKMPMLEVLGAVCGGMTSTPGLGAITAKTDSDVPVISYAAAYPMALILMTVFAKLMVSVFGA</sequence>
<dbReference type="GO" id="GO:0008324">
    <property type="term" value="F:monoatomic cation transmembrane transporter activity"/>
    <property type="evidence" value="ECO:0007669"/>
    <property type="project" value="InterPro"/>
</dbReference>
<keyword evidence="5 8" id="KW-0812">Transmembrane</keyword>
<evidence type="ECO:0000256" key="1">
    <source>
        <dbReference type="ARBA" id="ARBA00004651"/>
    </source>
</evidence>